<evidence type="ECO:0000313" key="3">
    <source>
        <dbReference type="Proteomes" id="UP000825935"/>
    </source>
</evidence>
<dbReference type="Proteomes" id="UP000825935">
    <property type="component" value="Chromosome 1"/>
</dbReference>
<dbReference type="AlphaFoldDB" id="A0A8T2VD65"/>
<accession>A0A8T2VD65</accession>
<dbReference type="EMBL" id="CM035406">
    <property type="protein sequence ID" value="KAH7446437.1"/>
    <property type="molecule type" value="Genomic_DNA"/>
</dbReference>
<name>A0A8T2VD65_CERRI</name>
<feature type="signal peptide" evidence="1">
    <location>
        <begin position="1"/>
        <end position="25"/>
    </location>
</feature>
<sequence>MLAFSLLYRPRILLLWALTLRKQHGLTIAFLSFSKPSSSCYKQSFGSLSDGGGHGRQYLICGVYEGVVSTVQIYCLASQ</sequence>
<reference evidence="2" key="1">
    <citation type="submission" date="2021-08" db="EMBL/GenBank/DDBJ databases">
        <title>WGS assembly of Ceratopteris richardii.</title>
        <authorList>
            <person name="Marchant D.B."/>
            <person name="Chen G."/>
            <person name="Jenkins J."/>
            <person name="Shu S."/>
            <person name="Leebens-Mack J."/>
            <person name="Grimwood J."/>
            <person name="Schmutz J."/>
            <person name="Soltis P."/>
            <person name="Soltis D."/>
            <person name="Chen Z.-H."/>
        </authorList>
    </citation>
    <scope>NUCLEOTIDE SEQUENCE</scope>
    <source>
        <strain evidence="2">Whitten #5841</strain>
        <tissue evidence="2">Leaf</tissue>
    </source>
</reference>
<organism evidence="2 3">
    <name type="scientific">Ceratopteris richardii</name>
    <name type="common">Triangle waterfern</name>
    <dbReference type="NCBI Taxonomy" id="49495"/>
    <lineage>
        <taxon>Eukaryota</taxon>
        <taxon>Viridiplantae</taxon>
        <taxon>Streptophyta</taxon>
        <taxon>Embryophyta</taxon>
        <taxon>Tracheophyta</taxon>
        <taxon>Polypodiopsida</taxon>
        <taxon>Polypodiidae</taxon>
        <taxon>Polypodiales</taxon>
        <taxon>Pteridineae</taxon>
        <taxon>Pteridaceae</taxon>
        <taxon>Parkerioideae</taxon>
        <taxon>Ceratopteris</taxon>
    </lineage>
</organism>
<keyword evidence="3" id="KW-1185">Reference proteome</keyword>
<feature type="chain" id="PRO_5035889517" description="Secreted protein" evidence="1">
    <location>
        <begin position="26"/>
        <end position="79"/>
    </location>
</feature>
<proteinExistence type="predicted"/>
<evidence type="ECO:0008006" key="4">
    <source>
        <dbReference type="Google" id="ProtNLM"/>
    </source>
</evidence>
<protein>
    <recommendedName>
        <fullName evidence="4">Secreted protein</fullName>
    </recommendedName>
</protein>
<keyword evidence="1" id="KW-0732">Signal</keyword>
<gene>
    <name evidence="2" type="ORF">KP509_01G055400</name>
</gene>
<evidence type="ECO:0000256" key="1">
    <source>
        <dbReference type="SAM" id="SignalP"/>
    </source>
</evidence>
<evidence type="ECO:0000313" key="2">
    <source>
        <dbReference type="EMBL" id="KAH7446437.1"/>
    </source>
</evidence>
<comment type="caution">
    <text evidence="2">The sequence shown here is derived from an EMBL/GenBank/DDBJ whole genome shotgun (WGS) entry which is preliminary data.</text>
</comment>